<gene>
    <name evidence="2" type="ORF">B8X04_01410</name>
</gene>
<dbReference type="Proteomes" id="UP000216867">
    <property type="component" value="Unassembled WGS sequence"/>
</dbReference>
<reference evidence="2 3" key="1">
    <citation type="submission" date="2017-04" db="EMBL/GenBank/DDBJ databases">
        <title>Kefir bacterial isolates.</title>
        <authorList>
            <person name="Kim Y."/>
            <person name="Blasche S."/>
            <person name="Patil K.R."/>
        </authorList>
    </citation>
    <scope>NUCLEOTIDE SEQUENCE [LARGE SCALE GENOMIC DNA]</scope>
    <source>
        <strain evidence="2 3">OG2</strain>
    </source>
</reference>
<dbReference type="Pfam" id="PF13391">
    <property type="entry name" value="HNH_2"/>
    <property type="match status" value="1"/>
</dbReference>
<organism evidence="2 3">
    <name type="scientific">Brevibacterium casei</name>
    <dbReference type="NCBI Taxonomy" id="33889"/>
    <lineage>
        <taxon>Bacteria</taxon>
        <taxon>Bacillati</taxon>
        <taxon>Actinomycetota</taxon>
        <taxon>Actinomycetes</taxon>
        <taxon>Micrococcales</taxon>
        <taxon>Brevibacteriaceae</taxon>
        <taxon>Brevibacterium</taxon>
    </lineage>
</organism>
<sequence length="198" mass="22222">MELGQPVIWFLGMGGKPPLYLPIAPMLVVDEDRKAKCFYLAPVDDFDSIRALESSTVEGALKRYVIRQTKARVHQPAFRASVLAAYENRCAVCSLAHPSLLDAAHIVADREEKGIASVVNGLAMCKIHHAAFDSNFLGVRPDYVIEIRSDILREVDGPMLRHGLQDLHGHDLMCIPRNRRDRPLPELLEHKFAEFRSA</sequence>
<dbReference type="EMBL" id="NCWY01000001">
    <property type="protein sequence ID" value="PAK97376.1"/>
    <property type="molecule type" value="Genomic_DNA"/>
</dbReference>
<dbReference type="InterPro" id="IPR003615">
    <property type="entry name" value="HNH_nuc"/>
</dbReference>
<evidence type="ECO:0000313" key="2">
    <source>
        <dbReference type="EMBL" id="PAK97376.1"/>
    </source>
</evidence>
<accession>A0A269ZK27</accession>
<comment type="caution">
    <text evidence="2">The sequence shown here is derived from an EMBL/GenBank/DDBJ whole genome shotgun (WGS) entry which is preliminary data.</text>
</comment>
<proteinExistence type="predicted"/>
<protein>
    <recommendedName>
        <fullName evidence="1">HNH nuclease domain-containing protein</fullName>
    </recommendedName>
</protein>
<name>A0A269ZK27_9MICO</name>
<evidence type="ECO:0000313" key="3">
    <source>
        <dbReference type="Proteomes" id="UP000216867"/>
    </source>
</evidence>
<evidence type="ECO:0000259" key="1">
    <source>
        <dbReference type="Pfam" id="PF13391"/>
    </source>
</evidence>
<dbReference type="AlphaFoldDB" id="A0A269ZK27"/>
<feature type="domain" description="HNH nuclease" evidence="1">
    <location>
        <begin position="90"/>
        <end position="138"/>
    </location>
</feature>